<evidence type="ECO:0000313" key="2">
    <source>
        <dbReference type="Proteomes" id="UP000831963"/>
    </source>
</evidence>
<accession>A0ABY4ITA3</accession>
<dbReference type="RefSeq" id="WP_247955606.1">
    <property type="nucleotide sequence ID" value="NZ_CP078077.1"/>
</dbReference>
<keyword evidence="2" id="KW-1185">Reference proteome</keyword>
<protein>
    <submittedName>
        <fullName evidence="1">DUF2247 family protein</fullName>
    </submittedName>
</protein>
<name>A0ABY4ITA3_9MICO</name>
<sequence>MRLELDIRFLSRSGVDLTVDDLRLGLSLGIVKPTTVVALAKRADLESPVDPVIQQLSELDGSAIADIREILGVGEQATLELELSVRKWLYLELLATYELRENLRDPFEFVELIYADFGYPESVAPFVRYMPLEEGAPSGLAVMTESWRQYLMSEAEDLVCSREDQPGDPVEER</sequence>
<organism evidence="1 2">
    <name type="scientific">Microbacterium galbinum</name>
    <dbReference type="NCBI Taxonomy" id="2851646"/>
    <lineage>
        <taxon>Bacteria</taxon>
        <taxon>Bacillati</taxon>
        <taxon>Actinomycetota</taxon>
        <taxon>Actinomycetes</taxon>
        <taxon>Micrococcales</taxon>
        <taxon>Microbacteriaceae</taxon>
        <taxon>Microbacterium</taxon>
    </lineage>
</organism>
<dbReference type="Proteomes" id="UP000831963">
    <property type="component" value="Chromosome"/>
</dbReference>
<evidence type="ECO:0000313" key="1">
    <source>
        <dbReference type="EMBL" id="UPL14768.1"/>
    </source>
</evidence>
<proteinExistence type="predicted"/>
<dbReference type="InterPro" id="IPR016630">
    <property type="entry name" value="UCP015278"/>
</dbReference>
<dbReference type="Pfam" id="PF10004">
    <property type="entry name" value="DUF2247"/>
    <property type="match status" value="1"/>
</dbReference>
<gene>
    <name evidence="1" type="ORF">KV396_09875</name>
</gene>
<dbReference type="EMBL" id="CP078077">
    <property type="protein sequence ID" value="UPL14768.1"/>
    <property type="molecule type" value="Genomic_DNA"/>
</dbReference>
<reference evidence="1 2" key="1">
    <citation type="submission" date="2021-06" db="EMBL/GenBank/DDBJ databases">
        <title>Genome-based taxonomic framework of Microbacterium strains isolated from marine environment, the description of four new species and reclassification of four preexisting species.</title>
        <authorList>
            <person name="Lee S.D."/>
            <person name="Kim S.-M."/>
            <person name="Byeon Y.-S."/>
            <person name="Yang H.L."/>
            <person name="Kim I.S."/>
        </authorList>
    </citation>
    <scope>NUCLEOTIDE SEQUENCE [LARGE SCALE GENOMIC DNA]</scope>
    <source>
        <strain evidence="1 2">SSW1-36</strain>
    </source>
</reference>